<dbReference type="Proteomes" id="UP000436088">
    <property type="component" value="Unassembled WGS sequence"/>
</dbReference>
<proteinExistence type="predicted"/>
<dbReference type="AlphaFoldDB" id="A0A6A3CLG6"/>
<comment type="caution">
    <text evidence="2">The sequence shown here is derived from an EMBL/GenBank/DDBJ whole genome shotgun (WGS) entry which is preliminary data.</text>
</comment>
<evidence type="ECO:0000256" key="1">
    <source>
        <dbReference type="SAM" id="Phobius"/>
    </source>
</evidence>
<keyword evidence="1" id="KW-1133">Transmembrane helix</keyword>
<dbReference type="PANTHER" id="PTHR31170:SF17">
    <property type="match status" value="1"/>
</dbReference>
<gene>
    <name evidence="2" type="ORF">F3Y22_tig00003435pilonHSYRG00127</name>
</gene>
<keyword evidence="3" id="KW-1185">Reference proteome</keyword>
<keyword evidence="1" id="KW-0472">Membrane</keyword>
<organism evidence="2 3">
    <name type="scientific">Hibiscus syriacus</name>
    <name type="common">Rose of Sharon</name>
    <dbReference type="NCBI Taxonomy" id="106335"/>
    <lineage>
        <taxon>Eukaryota</taxon>
        <taxon>Viridiplantae</taxon>
        <taxon>Streptophyta</taxon>
        <taxon>Embryophyta</taxon>
        <taxon>Tracheophyta</taxon>
        <taxon>Spermatophyta</taxon>
        <taxon>Magnoliopsida</taxon>
        <taxon>eudicotyledons</taxon>
        <taxon>Gunneridae</taxon>
        <taxon>Pentapetalae</taxon>
        <taxon>rosids</taxon>
        <taxon>malvids</taxon>
        <taxon>Malvales</taxon>
        <taxon>Malvaceae</taxon>
        <taxon>Malvoideae</taxon>
        <taxon>Hibiscus</taxon>
    </lineage>
</organism>
<evidence type="ECO:0000313" key="3">
    <source>
        <dbReference type="Proteomes" id="UP000436088"/>
    </source>
</evidence>
<dbReference type="InterPro" id="IPR004158">
    <property type="entry name" value="DUF247_pln"/>
</dbReference>
<reference evidence="2" key="1">
    <citation type="submission" date="2019-09" db="EMBL/GenBank/DDBJ databases">
        <title>Draft genome information of white flower Hibiscus syriacus.</title>
        <authorList>
            <person name="Kim Y.-M."/>
        </authorList>
    </citation>
    <scope>NUCLEOTIDE SEQUENCE [LARGE SCALE GENOMIC DNA]</scope>
    <source>
        <strain evidence="2">YM2019G1</strain>
    </source>
</reference>
<feature type="transmembrane region" description="Helical" evidence="1">
    <location>
        <begin position="223"/>
        <end position="247"/>
    </location>
</feature>
<name>A0A6A3CLG6_HIBSY</name>
<dbReference type="Pfam" id="PF03140">
    <property type="entry name" value="DUF247"/>
    <property type="match status" value="1"/>
</dbReference>
<protein>
    <submittedName>
        <fullName evidence="2">Calcium-binding EF-hand family protein</fullName>
    </submittedName>
</protein>
<sequence length="248" mass="28923">MLEYQVPWMVLETLFNLTRSLAQLAIQFFGNMFSSDAPPMDQNIFLGKEIKHIIDLLRMSLVSPSEKDDQSDYSGWQPIPSASKLKEAGVSFKKVKSKSILDIKFNNGVLEIPSLLIQETMETVFRNLISFEQCYPNCIPRLTSYAKLLDNLIDTTDDMEVLCKKDIIDNWLNLDDATKFLKKLHFDGFVKEFHNHDLCNQVNDYCRHWWHAFYMHNYFGKPWAIVSQVFFIIILTLTVFQAVYSIIK</sequence>
<dbReference type="PANTHER" id="PTHR31170">
    <property type="entry name" value="BNAC04G53230D PROTEIN"/>
    <property type="match status" value="1"/>
</dbReference>
<evidence type="ECO:0000313" key="2">
    <source>
        <dbReference type="EMBL" id="KAE8729686.1"/>
    </source>
</evidence>
<keyword evidence="1" id="KW-0812">Transmembrane</keyword>
<dbReference type="EMBL" id="VEPZ02000220">
    <property type="protein sequence ID" value="KAE8729686.1"/>
    <property type="molecule type" value="Genomic_DNA"/>
</dbReference>
<accession>A0A6A3CLG6</accession>